<dbReference type="InterPro" id="IPR000531">
    <property type="entry name" value="Beta-barrel_TonB"/>
</dbReference>
<feature type="non-terminal residue" evidence="5">
    <location>
        <position position="113"/>
    </location>
</feature>
<keyword evidence="2" id="KW-0472">Membrane</keyword>
<reference evidence="5 6" key="1">
    <citation type="submission" date="2020-04" db="EMBL/GenBank/DDBJ databases">
        <title>Whole-genome sequencing of Vibrio spp. from China reveals different genetic environments of blaCTX-M-14 among diverse lineages.</title>
        <authorList>
            <person name="Zheng Z."/>
            <person name="Ye L."/>
            <person name="Chen S."/>
        </authorList>
    </citation>
    <scope>NUCLEOTIDE SEQUENCE [LARGE SCALE GENOMIC DNA]</scope>
    <source>
        <strain evidence="5 6">Vb0574</strain>
    </source>
</reference>
<protein>
    <submittedName>
        <fullName evidence="5">TonB-dependent receptor</fullName>
    </submittedName>
</protein>
<name>A0A7Y0S9R5_VIBPH</name>
<keyword evidence="3" id="KW-0998">Cell outer membrane</keyword>
<sequence length="113" mass="12923">QSASQQKTEVFAGRLALAKSWESFKLVYGVDAYLDRFESNQALFDPTIANSSGNLINRTYAEVGRYPDVDVASYAMFVQGDYQINQDWSVQAGYRYQYMDNKIDDFVAYSIQK</sequence>
<keyword evidence="5" id="KW-0675">Receptor</keyword>
<organism evidence="5 6">
    <name type="scientific">Vibrio parahaemolyticus</name>
    <dbReference type="NCBI Taxonomy" id="670"/>
    <lineage>
        <taxon>Bacteria</taxon>
        <taxon>Pseudomonadati</taxon>
        <taxon>Pseudomonadota</taxon>
        <taxon>Gammaproteobacteria</taxon>
        <taxon>Vibrionales</taxon>
        <taxon>Vibrionaceae</taxon>
        <taxon>Vibrio</taxon>
    </lineage>
</organism>
<dbReference type="Pfam" id="PF00593">
    <property type="entry name" value="TonB_dep_Rec_b-barrel"/>
    <property type="match status" value="1"/>
</dbReference>
<comment type="subcellular location">
    <subcellularLocation>
        <location evidence="1">Cell outer membrane</location>
    </subcellularLocation>
</comment>
<dbReference type="EMBL" id="JABCLD010002080">
    <property type="protein sequence ID" value="NMU28994.1"/>
    <property type="molecule type" value="Genomic_DNA"/>
</dbReference>
<feature type="non-terminal residue" evidence="5">
    <location>
        <position position="1"/>
    </location>
</feature>
<dbReference type="InterPro" id="IPR036942">
    <property type="entry name" value="Beta-barrel_TonB_sf"/>
</dbReference>
<dbReference type="Proteomes" id="UP000555836">
    <property type="component" value="Unassembled WGS sequence"/>
</dbReference>
<dbReference type="Gene3D" id="2.40.170.20">
    <property type="entry name" value="TonB-dependent receptor, beta-barrel domain"/>
    <property type="match status" value="1"/>
</dbReference>
<evidence type="ECO:0000256" key="3">
    <source>
        <dbReference type="ARBA" id="ARBA00023237"/>
    </source>
</evidence>
<evidence type="ECO:0000259" key="4">
    <source>
        <dbReference type="Pfam" id="PF00593"/>
    </source>
</evidence>
<evidence type="ECO:0000256" key="2">
    <source>
        <dbReference type="ARBA" id="ARBA00023136"/>
    </source>
</evidence>
<feature type="domain" description="TonB-dependent receptor-like beta-barrel" evidence="4">
    <location>
        <begin position="12"/>
        <end position="109"/>
    </location>
</feature>
<dbReference type="AlphaFoldDB" id="A0A7Y0S9R5"/>
<proteinExistence type="predicted"/>
<dbReference type="GO" id="GO:0009279">
    <property type="term" value="C:cell outer membrane"/>
    <property type="evidence" value="ECO:0007669"/>
    <property type="project" value="UniProtKB-SubCell"/>
</dbReference>
<evidence type="ECO:0000313" key="6">
    <source>
        <dbReference type="Proteomes" id="UP000555836"/>
    </source>
</evidence>
<dbReference type="SUPFAM" id="SSF56935">
    <property type="entry name" value="Porins"/>
    <property type="match status" value="1"/>
</dbReference>
<accession>A0A7Y0S9R5</accession>
<gene>
    <name evidence="5" type="ORF">HKB21_25620</name>
</gene>
<evidence type="ECO:0000313" key="5">
    <source>
        <dbReference type="EMBL" id="NMU28994.1"/>
    </source>
</evidence>
<evidence type="ECO:0000256" key="1">
    <source>
        <dbReference type="ARBA" id="ARBA00004442"/>
    </source>
</evidence>
<comment type="caution">
    <text evidence="5">The sequence shown here is derived from an EMBL/GenBank/DDBJ whole genome shotgun (WGS) entry which is preliminary data.</text>
</comment>